<dbReference type="Pfam" id="PF00929">
    <property type="entry name" value="RNase_T"/>
    <property type="match status" value="1"/>
</dbReference>
<name>A0A9D1F204_9FIRM</name>
<evidence type="ECO:0000313" key="5">
    <source>
        <dbReference type="EMBL" id="HIS46086.1"/>
    </source>
</evidence>
<dbReference type="AlphaFoldDB" id="A0A9D1F204"/>
<dbReference type="Gene3D" id="3.30.420.10">
    <property type="entry name" value="Ribonuclease H-like superfamily/Ribonuclease H"/>
    <property type="match status" value="1"/>
</dbReference>
<protein>
    <submittedName>
        <fullName evidence="5">Exonuclease domain-containing protein</fullName>
    </submittedName>
</protein>
<dbReference type="InterPro" id="IPR012337">
    <property type="entry name" value="RNaseH-like_sf"/>
</dbReference>
<keyword evidence="3 5" id="KW-0269">Exonuclease</keyword>
<reference evidence="5" key="2">
    <citation type="journal article" date="2021" name="PeerJ">
        <title>Extensive microbial diversity within the chicken gut microbiome revealed by metagenomics and culture.</title>
        <authorList>
            <person name="Gilroy R."/>
            <person name="Ravi A."/>
            <person name="Getino M."/>
            <person name="Pursley I."/>
            <person name="Horton D.L."/>
            <person name="Alikhan N.F."/>
            <person name="Baker D."/>
            <person name="Gharbi K."/>
            <person name="Hall N."/>
            <person name="Watson M."/>
            <person name="Adriaenssens E.M."/>
            <person name="Foster-Nyarko E."/>
            <person name="Jarju S."/>
            <person name="Secka A."/>
            <person name="Antonio M."/>
            <person name="Oren A."/>
            <person name="Chaudhuri R.R."/>
            <person name="La Ragione R."/>
            <person name="Hildebrand F."/>
            <person name="Pallen M.J."/>
        </authorList>
    </citation>
    <scope>NUCLEOTIDE SEQUENCE</scope>
    <source>
        <strain evidence="5">CHK178-757</strain>
    </source>
</reference>
<dbReference type="InterPro" id="IPR013520">
    <property type="entry name" value="Ribonucl_H"/>
</dbReference>
<dbReference type="EMBL" id="DVIT01000004">
    <property type="protein sequence ID" value="HIS46086.1"/>
    <property type="molecule type" value="Genomic_DNA"/>
</dbReference>
<dbReference type="InterPro" id="IPR036397">
    <property type="entry name" value="RNaseH_sf"/>
</dbReference>
<dbReference type="PANTHER" id="PTHR23044:SF61">
    <property type="entry name" value="3'-5' EXORIBONUCLEASE 1-RELATED"/>
    <property type="match status" value="1"/>
</dbReference>
<keyword evidence="2" id="KW-0378">Hydrolase</keyword>
<gene>
    <name evidence="5" type="ORF">IAB46_00755</name>
</gene>
<proteinExistence type="predicted"/>
<dbReference type="InterPro" id="IPR047201">
    <property type="entry name" value="ERI-1_3'hExo-like"/>
</dbReference>
<accession>A0A9D1F204</accession>
<reference evidence="5" key="1">
    <citation type="submission" date="2020-10" db="EMBL/GenBank/DDBJ databases">
        <authorList>
            <person name="Gilroy R."/>
        </authorList>
    </citation>
    <scope>NUCLEOTIDE SEQUENCE</scope>
    <source>
        <strain evidence="5">CHK178-757</strain>
    </source>
</reference>
<dbReference type="CDD" id="cd06133">
    <property type="entry name" value="ERI-1_3'hExo_like"/>
    <property type="match status" value="1"/>
</dbReference>
<evidence type="ECO:0000256" key="1">
    <source>
        <dbReference type="ARBA" id="ARBA00022722"/>
    </source>
</evidence>
<organism evidence="5 6">
    <name type="scientific">Candidatus Scybalocola faecigallinarum</name>
    <dbReference type="NCBI Taxonomy" id="2840941"/>
    <lineage>
        <taxon>Bacteria</taxon>
        <taxon>Bacillati</taxon>
        <taxon>Bacillota</taxon>
        <taxon>Clostridia</taxon>
        <taxon>Lachnospirales</taxon>
        <taxon>Lachnospiraceae</taxon>
        <taxon>Lachnospiraceae incertae sedis</taxon>
        <taxon>Candidatus Scybalocola (ex Gilroy et al. 2021)</taxon>
    </lineage>
</organism>
<keyword evidence="1" id="KW-0540">Nuclease</keyword>
<feature type="domain" description="Exonuclease" evidence="4">
    <location>
        <begin position="2"/>
        <end position="185"/>
    </location>
</feature>
<comment type="caution">
    <text evidence="5">The sequence shown here is derived from an EMBL/GenBank/DDBJ whole genome shotgun (WGS) entry which is preliminary data.</text>
</comment>
<evidence type="ECO:0000259" key="4">
    <source>
        <dbReference type="SMART" id="SM00479"/>
    </source>
</evidence>
<dbReference type="SUPFAM" id="SSF53098">
    <property type="entry name" value="Ribonuclease H-like"/>
    <property type="match status" value="1"/>
</dbReference>
<evidence type="ECO:0000256" key="2">
    <source>
        <dbReference type="ARBA" id="ARBA00022801"/>
    </source>
</evidence>
<sequence>MEYIVVDFEWNQSSYGKGTGKKNLPFEIIEIGAVKLDEDRHIIDTFEAVIHPKVYKKLHHMTRELTGITQEEIDHGALFTHTIVDFMLWCGDEFMFCTWGNMDLTELQRNMKFYRLDDLLPGPLKYYNVQKLFRILKDPQERQSCALETAAHLLGIRTDQAFHRAINDAAYTAQIFATMDMDAVEKLYSVDYYQNPQSKAQEIHLVYDTHSKYISREFSSKEEALADREVRTTRCYLCQRAAVKKIRWFLGRNKAYYCLAYCKEHGLIRGKIRFKKTDDDRIYVVKTIRLISPEQAEEIREMKKEVIQKRRQKRHKSSESVV</sequence>
<dbReference type="GO" id="GO:0003676">
    <property type="term" value="F:nucleic acid binding"/>
    <property type="evidence" value="ECO:0007669"/>
    <property type="project" value="InterPro"/>
</dbReference>
<dbReference type="GO" id="GO:0000175">
    <property type="term" value="F:3'-5'-RNA exonuclease activity"/>
    <property type="evidence" value="ECO:0007669"/>
    <property type="project" value="InterPro"/>
</dbReference>
<dbReference type="PANTHER" id="PTHR23044">
    <property type="entry name" value="3'-5' EXONUCLEASE ERI1-RELATED"/>
    <property type="match status" value="1"/>
</dbReference>
<dbReference type="SMART" id="SM00479">
    <property type="entry name" value="EXOIII"/>
    <property type="match status" value="1"/>
</dbReference>
<evidence type="ECO:0000256" key="3">
    <source>
        <dbReference type="ARBA" id="ARBA00022839"/>
    </source>
</evidence>
<evidence type="ECO:0000313" key="6">
    <source>
        <dbReference type="Proteomes" id="UP000823927"/>
    </source>
</evidence>
<dbReference type="InterPro" id="IPR051274">
    <property type="entry name" value="3-5_Exoribonuclease"/>
</dbReference>
<dbReference type="Proteomes" id="UP000823927">
    <property type="component" value="Unassembled WGS sequence"/>
</dbReference>